<feature type="compositionally biased region" description="Low complexity" evidence="6">
    <location>
        <begin position="623"/>
        <end position="637"/>
    </location>
</feature>
<evidence type="ECO:0000256" key="3">
    <source>
        <dbReference type="PIRSR" id="PIRSR600407-1"/>
    </source>
</evidence>
<dbReference type="Pfam" id="PF01150">
    <property type="entry name" value="GDA1_CD39"/>
    <property type="match status" value="1"/>
</dbReference>
<evidence type="ECO:0000256" key="2">
    <source>
        <dbReference type="ARBA" id="ARBA00022801"/>
    </source>
</evidence>
<dbReference type="PANTHER" id="PTHR11782:SF121">
    <property type="entry name" value="NUCLEOSIDE-DIPHOSPHATASE MIG-23"/>
    <property type="match status" value="1"/>
</dbReference>
<keyword evidence="4" id="KW-0067">ATP-binding</keyword>
<feature type="binding site" evidence="4">
    <location>
        <begin position="180"/>
        <end position="184"/>
    </location>
    <ligand>
        <name>ATP</name>
        <dbReference type="ChEBI" id="CHEBI:30616"/>
    </ligand>
</feature>
<comment type="similarity">
    <text evidence="1 5">Belongs to the GDA1/CD39 NTPase family.</text>
</comment>
<dbReference type="Gene3D" id="3.30.420.150">
    <property type="entry name" value="Exopolyphosphatase. Domain 2"/>
    <property type="match status" value="1"/>
</dbReference>
<keyword evidence="7" id="KW-0472">Membrane</keyword>
<dbReference type="CDD" id="cd24039">
    <property type="entry name" value="ASKHA_NBD_YND1-like"/>
    <property type="match status" value="1"/>
</dbReference>
<dbReference type="GO" id="GO:0005794">
    <property type="term" value="C:Golgi apparatus"/>
    <property type="evidence" value="ECO:0007669"/>
    <property type="project" value="TreeGrafter"/>
</dbReference>
<dbReference type="RefSeq" id="XP_003175699.1">
    <property type="nucleotide sequence ID" value="XM_003175651.1"/>
</dbReference>
<dbReference type="GO" id="GO:0006256">
    <property type="term" value="P:UDP catabolic process"/>
    <property type="evidence" value="ECO:0007669"/>
    <property type="project" value="TreeGrafter"/>
</dbReference>
<dbReference type="FunCoup" id="E4URK7">
    <property type="interactions" value="238"/>
</dbReference>
<evidence type="ECO:0000256" key="5">
    <source>
        <dbReference type="RuleBase" id="RU003833"/>
    </source>
</evidence>
<accession>E4URK7</accession>
<feature type="region of interest" description="Disordered" evidence="6">
    <location>
        <begin position="679"/>
        <end position="712"/>
    </location>
</feature>
<dbReference type="VEuPathDB" id="FungiDB:MGYG_03220"/>
<dbReference type="AlphaFoldDB" id="E4URK7"/>
<dbReference type="STRING" id="535722.E4URK7"/>
<evidence type="ECO:0000256" key="6">
    <source>
        <dbReference type="SAM" id="MobiDB-lite"/>
    </source>
</evidence>
<sequence length="712" mass="78654">MRRWKYAIVLDAGSSGTRAHIYRWAKKGHKDVGSKDLAKLPHIETTKEWTKKIKPGVSSFSKNPENVGPDHLHKLLKHVRTIIPHKEVEDTPIFLLATAGMRLLPENEQKAILKNVCSYISDNSEFLLPDCDAHIKVIDGKTEGLYGWIATNYLLGGFDEPKAHDHGKGHHTYGFLDMGGASAQLAFAPNSTEAEKHANDLTLLRLRTLNGQSDEYGVFVTSWLGFGVRQARSRYVKALLKGAPEDIVNRRHPDPCLPDGLRTTLEGTVLPHDGPVPGTDPYLVGSGKFEECLRETIPLLAKDTPCEDEPCLLNGVHVPAIDFDVNHFVGISEYWHTTHEIFEMSHQDKAYDFKTYQMRVNEFCSTPWSAIKDGIEQKKWGKVDQETAYEVCFKAAWIINILHDGIGIPRVGLEASTNNTNSATEELGEHGKDGQGKAYLDPFQAVDKINATEVSWTLGKAVLYASSQVPAAKGSLPVGFGSNTPGKVPDDFEFPSSNQPHKIPSPPNNSGKNGTSEHWHDNLFDGDSPRRIPGLFIFALIVLIVLFFLLGRERRSRIYHKLGARFGRGGNNGGGLRRRSPFFRGKIPFLSRRGPGISYERVLEEGDHRDFELSSMDSDEDSPASSSSSPTSGAAGTRPLSRTPHSQSPKYNLDNSSSLSVASLNNSLDRRGLVIRTESRDRLFAPALAPTTVGRRSRATSPNRLSTPLTNS</sequence>
<dbReference type="GO" id="GO:0045134">
    <property type="term" value="F:UDP phosphatase activity"/>
    <property type="evidence" value="ECO:0007669"/>
    <property type="project" value="TreeGrafter"/>
</dbReference>
<feature type="compositionally biased region" description="Polar residues" evidence="6">
    <location>
        <begin position="699"/>
        <end position="712"/>
    </location>
</feature>
<dbReference type="InParanoid" id="E4URK7"/>
<keyword evidence="7" id="KW-1133">Transmembrane helix</keyword>
<keyword evidence="4" id="KW-0547">Nucleotide-binding</keyword>
<feature type="region of interest" description="Disordered" evidence="6">
    <location>
        <begin position="487"/>
        <end position="522"/>
    </location>
</feature>
<organism evidence="9">
    <name type="scientific">Arthroderma gypseum (strain ATCC MYA-4604 / CBS 118893)</name>
    <name type="common">Microsporum gypseum</name>
    <dbReference type="NCBI Taxonomy" id="535722"/>
    <lineage>
        <taxon>Eukaryota</taxon>
        <taxon>Fungi</taxon>
        <taxon>Dikarya</taxon>
        <taxon>Ascomycota</taxon>
        <taxon>Pezizomycotina</taxon>
        <taxon>Eurotiomycetes</taxon>
        <taxon>Eurotiomycetidae</taxon>
        <taxon>Onygenales</taxon>
        <taxon>Arthrodermataceae</taxon>
        <taxon>Nannizzia</taxon>
    </lineage>
</organism>
<dbReference type="PANTHER" id="PTHR11782">
    <property type="entry name" value="ADENOSINE/GUANOSINE DIPHOSPHATASE"/>
    <property type="match status" value="1"/>
</dbReference>
<dbReference type="GeneID" id="10031009"/>
<dbReference type="GO" id="GO:0017111">
    <property type="term" value="F:ribonucleoside triphosphate phosphatase activity"/>
    <property type="evidence" value="ECO:0007669"/>
    <property type="project" value="TreeGrafter"/>
</dbReference>
<keyword evidence="9" id="KW-1185">Reference proteome</keyword>
<dbReference type="HOGENOM" id="CLU_010246_3_0_1"/>
<dbReference type="GO" id="GO:0005524">
    <property type="term" value="F:ATP binding"/>
    <property type="evidence" value="ECO:0007669"/>
    <property type="project" value="UniProtKB-KW"/>
</dbReference>
<reference evidence="9" key="1">
    <citation type="journal article" date="2012" name="MBio">
        <title>Comparative genome analysis of Trichophyton rubrum and related dermatophytes reveals candidate genes involved in infection.</title>
        <authorList>
            <person name="Martinez D.A."/>
            <person name="Oliver B.G."/>
            <person name="Graeser Y."/>
            <person name="Goldberg J.M."/>
            <person name="Li W."/>
            <person name="Martinez-Rossi N.M."/>
            <person name="Monod M."/>
            <person name="Shelest E."/>
            <person name="Barton R.C."/>
            <person name="Birch E."/>
            <person name="Brakhage A.A."/>
            <person name="Chen Z."/>
            <person name="Gurr S.J."/>
            <person name="Heiman D."/>
            <person name="Heitman J."/>
            <person name="Kosti I."/>
            <person name="Rossi A."/>
            <person name="Saif S."/>
            <person name="Samalova M."/>
            <person name="Saunders C.W."/>
            <person name="Shea T."/>
            <person name="Summerbell R.C."/>
            <person name="Xu J."/>
            <person name="Young S."/>
            <person name="Zeng Q."/>
            <person name="Birren B.W."/>
            <person name="Cuomo C.A."/>
            <person name="White T.C."/>
        </authorList>
    </citation>
    <scope>NUCLEOTIDE SEQUENCE [LARGE SCALE GENOMIC DNA]</scope>
    <source>
        <strain evidence="9">ATCC MYA-4604 / CBS 118893</strain>
    </source>
</reference>
<dbReference type="EMBL" id="DS989823">
    <property type="protein sequence ID" value="EFR00217.1"/>
    <property type="molecule type" value="Genomic_DNA"/>
</dbReference>
<dbReference type="GO" id="GO:0016020">
    <property type="term" value="C:membrane"/>
    <property type="evidence" value="ECO:0007669"/>
    <property type="project" value="TreeGrafter"/>
</dbReference>
<dbReference type="eggNOG" id="KOG1386">
    <property type="taxonomic scope" value="Eukaryota"/>
</dbReference>
<dbReference type="Gene3D" id="3.30.420.40">
    <property type="match status" value="1"/>
</dbReference>
<evidence type="ECO:0000256" key="4">
    <source>
        <dbReference type="PIRSR" id="PIRSR600407-2"/>
    </source>
</evidence>
<evidence type="ECO:0000256" key="1">
    <source>
        <dbReference type="ARBA" id="ARBA00009283"/>
    </source>
</evidence>
<name>E4URK7_ARTGP</name>
<dbReference type="OMA" id="TAYEVCF"/>
<keyword evidence="2 5" id="KW-0378">Hydrolase</keyword>
<dbReference type="OrthoDB" id="6372431at2759"/>
<dbReference type="PROSITE" id="PS01238">
    <property type="entry name" value="GDA1_CD39_NTPASE"/>
    <property type="match status" value="1"/>
</dbReference>
<dbReference type="InterPro" id="IPR000407">
    <property type="entry name" value="GDA1_CD39_NTPase"/>
</dbReference>
<keyword evidence="7" id="KW-0812">Transmembrane</keyword>
<evidence type="ECO:0000313" key="8">
    <source>
        <dbReference type="EMBL" id="EFR00217.1"/>
    </source>
</evidence>
<feature type="transmembrane region" description="Helical" evidence="7">
    <location>
        <begin position="532"/>
        <end position="551"/>
    </location>
</feature>
<gene>
    <name evidence="8" type="ORF">MGYG_03220</name>
</gene>
<feature type="active site" description="Proton acceptor" evidence="3">
    <location>
        <position position="143"/>
    </location>
</feature>
<protein>
    <submittedName>
        <fullName evidence="8">Golgi apyrase</fullName>
    </submittedName>
</protein>
<proteinExistence type="inferred from homology"/>
<evidence type="ECO:0000256" key="7">
    <source>
        <dbReference type="SAM" id="Phobius"/>
    </source>
</evidence>
<dbReference type="GO" id="GO:0046036">
    <property type="term" value="P:CTP metabolic process"/>
    <property type="evidence" value="ECO:0007669"/>
    <property type="project" value="TreeGrafter"/>
</dbReference>
<feature type="region of interest" description="Disordered" evidence="6">
    <location>
        <begin position="611"/>
        <end position="657"/>
    </location>
</feature>
<dbReference type="GO" id="GO:0004382">
    <property type="term" value="F:GDP phosphatase activity"/>
    <property type="evidence" value="ECO:0007669"/>
    <property type="project" value="TreeGrafter"/>
</dbReference>
<dbReference type="Proteomes" id="UP000002669">
    <property type="component" value="Unassembled WGS sequence"/>
</dbReference>
<evidence type="ECO:0000313" key="9">
    <source>
        <dbReference type="Proteomes" id="UP000002669"/>
    </source>
</evidence>